<evidence type="ECO:0000313" key="6">
    <source>
        <dbReference type="EMBL" id="KTD01986.1"/>
    </source>
</evidence>
<comment type="similarity">
    <text evidence="2 5">Belongs to the bacterial histone-like protein family.</text>
</comment>
<comment type="caution">
    <text evidence="6">The sequence shown here is derived from an EMBL/GenBank/DDBJ whole genome shotgun (WGS) entry which is preliminary data.</text>
</comment>
<comment type="function">
    <text evidence="1">Histone-like DNA-binding protein which is capable of wrapping DNA to stabilize it, and thus to prevent its denaturation under extreme environmental conditions.</text>
</comment>
<dbReference type="Gene3D" id="4.10.520.10">
    <property type="entry name" value="IHF-like DNA-binding proteins"/>
    <property type="match status" value="1"/>
</dbReference>
<reference evidence="6 7" key="1">
    <citation type="submission" date="2015-11" db="EMBL/GenBank/DDBJ databases">
        <title>Genomic analysis of 38 Legionella species identifies large and diverse effector repertoires.</title>
        <authorList>
            <person name="Burstein D."/>
            <person name="Amaro F."/>
            <person name="Zusman T."/>
            <person name="Lifshitz Z."/>
            <person name="Cohen O."/>
            <person name="Gilbert J.A."/>
            <person name="Pupko T."/>
            <person name="Shuman H.A."/>
            <person name="Segal G."/>
        </authorList>
    </citation>
    <scope>NUCLEOTIDE SEQUENCE [LARGE SCALE GENOMIC DNA]</scope>
    <source>
        <strain evidence="6 7">ATCC 49504</strain>
    </source>
</reference>
<dbReference type="SUPFAM" id="SSF47729">
    <property type="entry name" value="IHF-like DNA-binding proteins"/>
    <property type="match status" value="1"/>
</dbReference>
<dbReference type="Proteomes" id="UP000054785">
    <property type="component" value="Unassembled WGS sequence"/>
</dbReference>
<evidence type="ECO:0000256" key="2">
    <source>
        <dbReference type="ARBA" id="ARBA00010529"/>
    </source>
</evidence>
<dbReference type="PANTHER" id="PTHR33175">
    <property type="entry name" value="DNA-BINDING PROTEIN HU"/>
    <property type="match status" value="1"/>
</dbReference>
<keyword evidence="3" id="KW-0226">DNA condensation</keyword>
<dbReference type="PRINTS" id="PR01727">
    <property type="entry name" value="DNABINDINGHU"/>
</dbReference>
<dbReference type="STRING" id="45065.Lgee_0782"/>
<dbReference type="GO" id="GO:0003677">
    <property type="term" value="F:DNA binding"/>
    <property type="evidence" value="ECO:0007669"/>
    <property type="project" value="UniProtKB-KW"/>
</dbReference>
<evidence type="ECO:0000256" key="1">
    <source>
        <dbReference type="ARBA" id="ARBA00003819"/>
    </source>
</evidence>
<dbReference type="PATRIC" id="fig|45065.4.peg.841"/>
<dbReference type="CDD" id="cd13831">
    <property type="entry name" value="HU"/>
    <property type="match status" value="1"/>
</dbReference>
<evidence type="ECO:0000256" key="3">
    <source>
        <dbReference type="ARBA" id="ARBA00023067"/>
    </source>
</evidence>
<dbReference type="Pfam" id="PF00216">
    <property type="entry name" value="Bac_DNA_binding"/>
    <property type="match status" value="1"/>
</dbReference>
<dbReference type="GO" id="GO:0030261">
    <property type="term" value="P:chromosome condensation"/>
    <property type="evidence" value="ECO:0007669"/>
    <property type="project" value="UniProtKB-KW"/>
</dbReference>
<dbReference type="InterPro" id="IPR020816">
    <property type="entry name" value="Histone-like_DNA-bd_CS"/>
</dbReference>
<dbReference type="GO" id="GO:0005829">
    <property type="term" value="C:cytosol"/>
    <property type="evidence" value="ECO:0007669"/>
    <property type="project" value="TreeGrafter"/>
</dbReference>
<dbReference type="InterPro" id="IPR010992">
    <property type="entry name" value="IHF-like_DNA-bd_dom_sf"/>
</dbReference>
<dbReference type="InterPro" id="IPR000119">
    <property type="entry name" value="Hist_DNA-bd"/>
</dbReference>
<name>A0A0W0U1M8_9GAMM</name>
<keyword evidence="7" id="KW-1185">Reference proteome</keyword>
<dbReference type="AlphaFoldDB" id="A0A0W0U1M8"/>
<dbReference type="OrthoDB" id="9799835at2"/>
<evidence type="ECO:0000256" key="4">
    <source>
        <dbReference type="ARBA" id="ARBA00023125"/>
    </source>
</evidence>
<evidence type="ECO:0000313" key="7">
    <source>
        <dbReference type="Proteomes" id="UP000054785"/>
    </source>
</evidence>
<accession>A0A0W0U1M8</accession>
<evidence type="ECO:0000256" key="5">
    <source>
        <dbReference type="RuleBase" id="RU003939"/>
    </source>
</evidence>
<keyword evidence="4" id="KW-0238">DNA-binding</keyword>
<dbReference type="PROSITE" id="PS00045">
    <property type="entry name" value="HISTONE_LIKE"/>
    <property type="match status" value="1"/>
</dbReference>
<sequence>MNKTELVEGIAEAAGISKVAAGKALHSFMEQVVHALKSGTPVSLPGFGTFDVGHRAGRTGRNPRTGEEIKIKPSRVPKFRAGKVLKDAVQG</sequence>
<dbReference type="GO" id="GO:0030527">
    <property type="term" value="F:structural constituent of chromatin"/>
    <property type="evidence" value="ECO:0007669"/>
    <property type="project" value="InterPro"/>
</dbReference>
<gene>
    <name evidence="6" type="ORF">Lgee_0782</name>
</gene>
<dbReference type="SMART" id="SM00411">
    <property type="entry name" value="BHL"/>
    <property type="match status" value="1"/>
</dbReference>
<dbReference type="RefSeq" id="WP_028386107.1">
    <property type="nucleotide sequence ID" value="NZ_CAAAHN010000008.1"/>
</dbReference>
<dbReference type="EMBL" id="LNYC01000023">
    <property type="protein sequence ID" value="KTD01986.1"/>
    <property type="molecule type" value="Genomic_DNA"/>
</dbReference>
<proteinExistence type="inferred from homology"/>
<protein>
    <submittedName>
        <fullName evidence="6">HupB DNA binding protein HU-beta</fullName>
    </submittedName>
</protein>
<dbReference type="PANTHER" id="PTHR33175:SF3">
    <property type="entry name" value="DNA-BINDING PROTEIN HU-BETA"/>
    <property type="match status" value="1"/>
</dbReference>
<organism evidence="6 7">
    <name type="scientific">Legionella geestiana</name>
    <dbReference type="NCBI Taxonomy" id="45065"/>
    <lineage>
        <taxon>Bacteria</taxon>
        <taxon>Pseudomonadati</taxon>
        <taxon>Pseudomonadota</taxon>
        <taxon>Gammaproteobacteria</taxon>
        <taxon>Legionellales</taxon>
        <taxon>Legionellaceae</taxon>
        <taxon>Legionella</taxon>
    </lineage>
</organism>